<dbReference type="OrthoDB" id="4138492at2759"/>
<reference evidence="3 4" key="1">
    <citation type="journal article" date="2020" name="ISME J.">
        <title>Uncovering the hidden diversity of litter-decomposition mechanisms in mushroom-forming fungi.</title>
        <authorList>
            <person name="Floudas D."/>
            <person name="Bentzer J."/>
            <person name="Ahren D."/>
            <person name="Johansson T."/>
            <person name="Persson P."/>
            <person name="Tunlid A."/>
        </authorList>
    </citation>
    <scope>NUCLEOTIDE SEQUENCE [LARGE SCALE GENOMIC DNA]</scope>
    <source>
        <strain evidence="3 4">CBS 661.87</strain>
    </source>
</reference>
<dbReference type="InterPro" id="IPR008928">
    <property type="entry name" value="6-hairpin_glycosidase_sf"/>
</dbReference>
<dbReference type="AlphaFoldDB" id="A0A8H5M6G6"/>
<keyword evidence="4" id="KW-1185">Reference proteome</keyword>
<dbReference type="InterPro" id="IPR010905">
    <property type="entry name" value="Glyco_hydro_88"/>
</dbReference>
<dbReference type="InterPro" id="IPR012341">
    <property type="entry name" value="6hp_glycosidase-like_sf"/>
</dbReference>
<accession>A0A8H5M6G6</accession>
<dbReference type="GO" id="GO:0016787">
    <property type="term" value="F:hydrolase activity"/>
    <property type="evidence" value="ECO:0007669"/>
    <property type="project" value="UniProtKB-KW"/>
</dbReference>
<dbReference type="SUPFAM" id="SSF48208">
    <property type="entry name" value="Six-hairpin glycosidases"/>
    <property type="match status" value="1"/>
</dbReference>
<gene>
    <name evidence="3" type="ORF">D9615_004857</name>
</gene>
<dbReference type="GO" id="GO:0005975">
    <property type="term" value="P:carbohydrate metabolic process"/>
    <property type="evidence" value="ECO:0007669"/>
    <property type="project" value="InterPro"/>
</dbReference>
<dbReference type="Gene3D" id="1.50.10.10">
    <property type="match status" value="1"/>
</dbReference>
<dbReference type="Pfam" id="PF07470">
    <property type="entry name" value="Glyco_hydro_88"/>
    <property type="match status" value="1"/>
</dbReference>
<dbReference type="PANTHER" id="PTHR41814">
    <property type="entry name" value="EXPRESSED PROTEIN"/>
    <property type="match status" value="1"/>
</dbReference>
<organism evidence="3 4">
    <name type="scientific">Tricholomella constricta</name>
    <dbReference type="NCBI Taxonomy" id="117010"/>
    <lineage>
        <taxon>Eukaryota</taxon>
        <taxon>Fungi</taxon>
        <taxon>Dikarya</taxon>
        <taxon>Basidiomycota</taxon>
        <taxon>Agaricomycotina</taxon>
        <taxon>Agaricomycetes</taxon>
        <taxon>Agaricomycetidae</taxon>
        <taxon>Agaricales</taxon>
        <taxon>Tricholomatineae</taxon>
        <taxon>Lyophyllaceae</taxon>
        <taxon>Tricholomella</taxon>
    </lineage>
</organism>
<dbReference type="EMBL" id="JAACJP010000007">
    <property type="protein sequence ID" value="KAF5383015.1"/>
    <property type="molecule type" value="Genomic_DNA"/>
</dbReference>
<dbReference type="PANTHER" id="PTHR41814:SF1">
    <property type="entry name" value="CELLULASE"/>
    <property type="match status" value="1"/>
</dbReference>
<sequence length="430" mass="46832">MMLSRELKAVILESKIILIGVVAGQLLTTQPPFPFSPGFDIQKVASLAESRPSHTWEYGAAAQALLELHNAPLSVFGDAPFPVPCVEKEAVKGLAYAASKITFGCEGANGLSNDHEAVGDAASLGVSLVMLGKKDPRYAQAAQVTVDFLMNSAPRYPNGAISQRVSTPELWADFVYMAPPFLAYYAADSSNETLLRESVEQCRYYREVLQANTTMPYKGVWERIIGPKSQDAGLWSTGNGWAAAGMTRVLATVMKAPIAQNASWKLDAIQDLTFWIMEILNGAMASSPDRGLLRNFLNDTDLKGHGFGEISGSSLLASVVYRMAVLQPQACGDKYVRWADGIRGVLAGNDENGQPHITKEGVATPAVNPAGWLDTEPFVNGSPEGQAFVVLMYAAWRDCVLDGHCSSHSPGVSRRVDRRRRRDLDDHRWR</sequence>
<protein>
    <submittedName>
        <fullName evidence="3">Uncharacterized protein</fullName>
    </submittedName>
</protein>
<dbReference type="Proteomes" id="UP000565441">
    <property type="component" value="Unassembled WGS sequence"/>
</dbReference>
<name>A0A8H5M6G6_9AGAR</name>
<evidence type="ECO:0000313" key="4">
    <source>
        <dbReference type="Proteomes" id="UP000565441"/>
    </source>
</evidence>
<comment type="caution">
    <text evidence="3">The sequence shown here is derived from an EMBL/GenBank/DDBJ whole genome shotgun (WGS) entry which is preliminary data.</text>
</comment>
<proteinExistence type="predicted"/>
<feature type="region of interest" description="Disordered" evidence="2">
    <location>
        <begin position="407"/>
        <end position="430"/>
    </location>
</feature>
<evidence type="ECO:0000256" key="2">
    <source>
        <dbReference type="SAM" id="MobiDB-lite"/>
    </source>
</evidence>
<evidence type="ECO:0000256" key="1">
    <source>
        <dbReference type="ARBA" id="ARBA00022801"/>
    </source>
</evidence>
<keyword evidence="1" id="KW-0378">Hydrolase</keyword>
<evidence type="ECO:0000313" key="3">
    <source>
        <dbReference type="EMBL" id="KAF5383015.1"/>
    </source>
</evidence>